<feature type="transmembrane region" description="Helical" evidence="1">
    <location>
        <begin position="123"/>
        <end position="141"/>
    </location>
</feature>
<dbReference type="EMBL" id="JBGLYH010000001">
    <property type="protein sequence ID" value="MEZ7195174.1"/>
    <property type="molecule type" value="Genomic_DNA"/>
</dbReference>
<feature type="transmembrane region" description="Helical" evidence="1">
    <location>
        <begin position="366"/>
        <end position="385"/>
    </location>
</feature>
<protein>
    <recommendedName>
        <fullName evidence="2">STT3/PglB/AglB core domain-containing protein</fullName>
    </recommendedName>
</protein>
<organism evidence="3 4">
    <name type="scientific">Pseudodesulfovibrio karagichevae</name>
    <dbReference type="NCBI Taxonomy" id="3239305"/>
    <lineage>
        <taxon>Bacteria</taxon>
        <taxon>Pseudomonadati</taxon>
        <taxon>Thermodesulfobacteriota</taxon>
        <taxon>Desulfovibrionia</taxon>
        <taxon>Desulfovibrionales</taxon>
        <taxon>Desulfovibrionaceae</taxon>
    </lineage>
</organism>
<feature type="transmembrane region" description="Helical" evidence="1">
    <location>
        <begin position="191"/>
        <end position="211"/>
    </location>
</feature>
<keyword evidence="4" id="KW-1185">Reference proteome</keyword>
<sequence length="656" mass="71041">MKRTAPNGTVLAGLCMLAAGILLNHLLAGHHAALLQAAGCRADGVLAVTNNDGYYHLDHARMFAAEGMPLSGLWAGSMLLSRLLAFLGGSDIPALLAAATPLGPVLGLSILLAVLPWAMETKGLAVVFLAPLLALLSPYWIGRTHVGVVDTDALAPFLAYASLYCVMRFSTSASRRLAWAAGYAALLGLLWLWWKPGAFIAVSFLGCYLLYRPRQRGDLTCKLALLAAIGCAAALALARVSPFAGWYDYVAAHIALAFGGAEGSLLSDAIMELHPLTLAQLGDRTLGSAWLLPLPLFGAALYGWRFRWKSLFPLLPGVAFGVAALLSRRFIPFFVPAAALLAVYFAVEACRWIAARVGTTPLRQRVGRYGSLAAACLILFGAVGVRAAHYVPKAYFSAADFTLAEELKQAFPPGTTVWTWWDYGYFYRFLTGMPVYFDGGSQTDATCFIAAYPLMQPDRQAAARWIRYFSEHKQASLDLSQRGNGWPQYIAEYTAKHMPGGTDERQSVALSLPARVFTTVGYLYAFAHVFDENPSVVANHLDLFAKGDFRYDQDAGTVVVPQVMVDKGYSGFGSVLDLTGKEPGQFDFAALSAPYLTYSDTTDFLAVTDRTTVRSVLFQLLGLYRTAPSPFEPVQPFGLRTGGLWRVRSSTAARTP</sequence>
<feature type="transmembrane region" description="Helical" evidence="1">
    <location>
        <begin position="92"/>
        <end position="117"/>
    </location>
</feature>
<feature type="transmembrane region" description="Helical" evidence="1">
    <location>
        <begin position="286"/>
        <end position="304"/>
    </location>
</feature>
<dbReference type="Pfam" id="PF21436">
    <property type="entry name" value="STT3-PglB_core"/>
    <property type="match status" value="1"/>
</dbReference>
<feature type="transmembrane region" description="Helical" evidence="1">
    <location>
        <begin position="333"/>
        <end position="354"/>
    </location>
</feature>
<evidence type="ECO:0000259" key="2">
    <source>
        <dbReference type="Pfam" id="PF21436"/>
    </source>
</evidence>
<accession>A0ABV4JWS2</accession>
<dbReference type="Gene3D" id="3.40.1380.40">
    <property type="match status" value="1"/>
</dbReference>
<dbReference type="InterPro" id="IPR048999">
    <property type="entry name" value="STT3-PglB_core"/>
</dbReference>
<keyword evidence="1" id="KW-1133">Transmembrane helix</keyword>
<comment type="caution">
    <text evidence="3">The sequence shown here is derived from an EMBL/GenBank/DDBJ whole genome shotgun (WGS) entry which is preliminary data.</text>
</comment>
<keyword evidence="1" id="KW-0472">Membrane</keyword>
<feature type="transmembrane region" description="Helical" evidence="1">
    <location>
        <begin position="223"/>
        <end position="240"/>
    </location>
</feature>
<evidence type="ECO:0000313" key="4">
    <source>
        <dbReference type="Proteomes" id="UP001568698"/>
    </source>
</evidence>
<evidence type="ECO:0000313" key="3">
    <source>
        <dbReference type="EMBL" id="MEZ7195174.1"/>
    </source>
</evidence>
<dbReference type="RefSeq" id="WP_371384729.1">
    <property type="nucleotide sequence ID" value="NZ_JBGLYH010000001.1"/>
</dbReference>
<evidence type="ECO:0000256" key="1">
    <source>
        <dbReference type="SAM" id="Phobius"/>
    </source>
</evidence>
<proteinExistence type="predicted"/>
<reference evidence="3 4" key="1">
    <citation type="submission" date="2024-08" db="EMBL/GenBank/DDBJ databases">
        <title>Sulfate-reducing bacteria isolated from formation water of the oil field in Kazakhstan and description of Pseudodesulfovibrio sp.</title>
        <authorList>
            <person name="Bidzhieva S.K."/>
            <person name="Tourova T.P."/>
            <person name="Grouzdev D.S."/>
            <person name="Beletsky A.V."/>
            <person name="Sokolova D.S."/>
            <person name="Samigullina S.R."/>
            <person name="Poltaraus A.B."/>
            <person name="Avtukh A.N."/>
            <person name="Tereshina V.M."/>
            <person name="Zhaparov N.S."/>
            <person name="Mardanov A.V."/>
            <person name="Nazina T.N."/>
        </authorList>
    </citation>
    <scope>NUCLEOTIDE SEQUENCE [LARGE SCALE GENOMIC DNA]</scope>
    <source>
        <strain evidence="3 4">9FUS</strain>
    </source>
</reference>
<keyword evidence="1" id="KW-0812">Transmembrane</keyword>
<feature type="domain" description="STT3/PglB/AglB core" evidence="2">
    <location>
        <begin position="416"/>
        <end position="478"/>
    </location>
</feature>
<gene>
    <name evidence="3" type="ORF">AB6M95_00300</name>
</gene>
<name>A0ABV4JWS2_9BACT</name>
<feature type="transmembrane region" description="Helical" evidence="1">
    <location>
        <begin position="310"/>
        <end position="326"/>
    </location>
</feature>
<dbReference type="Proteomes" id="UP001568698">
    <property type="component" value="Unassembled WGS sequence"/>
</dbReference>